<dbReference type="GO" id="GO:0016757">
    <property type="term" value="F:glycosyltransferase activity"/>
    <property type="evidence" value="ECO:0007669"/>
    <property type="project" value="UniProtKB-KW"/>
</dbReference>
<evidence type="ECO:0000256" key="3">
    <source>
        <dbReference type="ARBA" id="ARBA00022679"/>
    </source>
</evidence>
<name>A0A0G0YNF3_9BACT</name>
<dbReference type="Pfam" id="PF00535">
    <property type="entry name" value="Glycos_transf_2"/>
    <property type="match status" value="1"/>
</dbReference>
<dbReference type="Gene3D" id="3.90.550.10">
    <property type="entry name" value="Spore Coat Polysaccharide Biosynthesis Protein SpsA, Chain A"/>
    <property type="match status" value="1"/>
</dbReference>
<keyword evidence="3" id="KW-0808">Transferase</keyword>
<dbReference type="PANTHER" id="PTHR43179:SF12">
    <property type="entry name" value="GALACTOFURANOSYLTRANSFERASE GLFT2"/>
    <property type="match status" value="1"/>
</dbReference>
<dbReference type="PANTHER" id="PTHR43179">
    <property type="entry name" value="RHAMNOSYLTRANSFERASE WBBL"/>
    <property type="match status" value="1"/>
</dbReference>
<organism evidence="5 6">
    <name type="scientific">Candidatus Daviesbacteria bacterium GW2011_GWB1_41_5</name>
    <dbReference type="NCBI Taxonomy" id="1618429"/>
    <lineage>
        <taxon>Bacteria</taxon>
        <taxon>Candidatus Daviesiibacteriota</taxon>
    </lineage>
</organism>
<dbReference type="Proteomes" id="UP000034753">
    <property type="component" value="Unassembled WGS sequence"/>
</dbReference>
<feature type="domain" description="Glycosyltransferase 2-like" evidence="4">
    <location>
        <begin position="7"/>
        <end position="183"/>
    </location>
</feature>
<sequence>MPANSFIVVLQYNRSESTIGCLNSVKELDHHDLYTIVVDNNSQKNHLDNTRNWVNSQSFGQTQDKFTLIESKENLGYAGGNNLGIKYALEQGAEYVLILNNDTVISPDLLDKLVAVAESDPNIGAVSPAIKESTGETVYYGKVSWLKSELKHSTTKPTQKYLNNKEYLIGAAILIKRSALEKVEGFSEAYFLYFEDADLSQRLQRAGLRLKVVPEAIIEHLVGASTSQLGSPLVMRYHMRNALIFNSLNAPWYIRGLIIGWAGWVALKQWAKLSLLTNPTTLAKSEAILNGVGDFYNNKGGRIN</sequence>
<dbReference type="CDD" id="cd04186">
    <property type="entry name" value="GT_2_like_c"/>
    <property type="match status" value="1"/>
</dbReference>
<evidence type="ECO:0000313" key="6">
    <source>
        <dbReference type="Proteomes" id="UP000034753"/>
    </source>
</evidence>
<keyword evidence="2" id="KW-0328">Glycosyltransferase</keyword>
<protein>
    <recommendedName>
        <fullName evidence="4">Glycosyltransferase 2-like domain-containing protein</fullName>
    </recommendedName>
</protein>
<gene>
    <name evidence="5" type="ORF">UU67_C0083G0003</name>
</gene>
<dbReference type="InterPro" id="IPR029044">
    <property type="entry name" value="Nucleotide-diphossugar_trans"/>
</dbReference>
<evidence type="ECO:0000256" key="2">
    <source>
        <dbReference type="ARBA" id="ARBA00022676"/>
    </source>
</evidence>
<comment type="caution">
    <text evidence="5">The sequence shown here is derived from an EMBL/GenBank/DDBJ whole genome shotgun (WGS) entry which is preliminary data.</text>
</comment>
<reference evidence="5 6" key="1">
    <citation type="journal article" date="2015" name="Nature">
        <title>rRNA introns, odd ribosomes, and small enigmatic genomes across a large radiation of phyla.</title>
        <authorList>
            <person name="Brown C.T."/>
            <person name="Hug L.A."/>
            <person name="Thomas B.C."/>
            <person name="Sharon I."/>
            <person name="Castelle C.J."/>
            <person name="Singh A."/>
            <person name="Wilkins M.J."/>
            <person name="Williams K.H."/>
            <person name="Banfield J.F."/>
        </authorList>
    </citation>
    <scope>NUCLEOTIDE SEQUENCE [LARGE SCALE GENOMIC DNA]</scope>
</reference>
<evidence type="ECO:0000313" key="5">
    <source>
        <dbReference type="EMBL" id="KKS11131.1"/>
    </source>
</evidence>
<dbReference type="EMBL" id="LCBN01000083">
    <property type="protein sequence ID" value="KKS11131.1"/>
    <property type="molecule type" value="Genomic_DNA"/>
</dbReference>
<accession>A0A0G0YNF3</accession>
<comment type="similarity">
    <text evidence="1">Belongs to the glycosyltransferase 2 family.</text>
</comment>
<evidence type="ECO:0000259" key="4">
    <source>
        <dbReference type="Pfam" id="PF00535"/>
    </source>
</evidence>
<dbReference type="SUPFAM" id="SSF53448">
    <property type="entry name" value="Nucleotide-diphospho-sugar transferases"/>
    <property type="match status" value="1"/>
</dbReference>
<proteinExistence type="inferred from homology"/>
<dbReference type="AlphaFoldDB" id="A0A0G0YNF3"/>
<dbReference type="InterPro" id="IPR001173">
    <property type="entry name" value="Glyco_trans_2-like"/>
</dbReference>
<evidence type="ECO:0000256" key="1">
    <source>
        <dbReference type="ARBA" id="ARBA00006739"/>
    </source>
</evidence>